<dbReference type="PRINTS" id="PR01506">
    <property type="entry name" value="TATBPROTEIN"/>
</dbReference>
<keyword evidence="7 10" id="KW-1133">Transmembrane helix</keyword>
<comment type="subcellular location">
    <subcellularLocation>
        <location evidence="10">Cell membrane</location>
        <topology evidence="10">Single-pass membrane protein</topology>
    </subcellularLocation>
    <subcellularLocation>
        <location evidence="1">Membrane</location>
        <topology evidence="1">Single-pass membrane protein</topology>
    </subcellularLocation>
</comment>
<evidence type="ECO:0000256" key="12">
    <source>
        <dbReference type="SAM" id="MobiDB-lite"/>
    </source>
</evidence>
<sequence length="154" mass="16431">MFDFGFSELVVIGVVMLIVVGPERLPKVARTAGHLLGRLQRYVSDVKSDIQREMQLEELKKLQEQVKEQAHEMEASVREQVSSLESGLGKTVDEVKAALPGEEPVSGGAATTGAQQQAAPVEQAAVADGSAESTSQLELGLDPAVRQPLPVDKA</sequence>
<accession>A0A2U8GQ99</accession>
<dbReference type="InterPro" id="IPR018448">
    <property type="entry name" value="TatB"/>
</dbReference>
<evidence type="ECO:0000256" key="10">
    <source>
        <dbReference type="HAMAP-Rule" id="MF_00237"/>
    </source>
</evidence>
<evidence type="ECO:0000313" key="14">
    <source>
        <dbReference type="EMBL" id="AWI75638.1"/>
    </source>
</evidence>
<gene>
    <name evidence="10 14" type="primary">tatB</name>
    <name evidence="14" type="ORF">CEW83_10775</name>
</gene>
<dbReference type="HAMAP" id="MF_00237">
    <property type="entry name" value="TatB"/>
    <property type="match status" value="1"/>
</dbReference>
<evidence type="ECO:0000256" key="9">
    <source>
        <dbReference type="ARBA" id="ARBA00023136"/>
    </source>
</evidence>
<keyword evidence="2 10" id="KW-0813">Transport</keyword>
<keyword evidence="15" id="KW-1185">Reference proteome</keyword>
<dbReference type="Gene3D" id="1.20.5.3310">
    <property type="match status" value="1"/>
</dbReference>
<evidence type="ECO:0000256" key="1">
    <source>
        <dbReference type="ARBA" id="ARBA00004167"/>
    </source>
</evidence>
<dbReference type="Proteomes" id="UP000244930">
    <property type="component" value="Chromosome"/>
</dbReference>
<evidence type="ECO:0000256" key="6">
    <source>
        <dbReference type="ARBA" id="ARBA00022927"/>
    </source>
</evidence>
<evidence type="ECO:0000256" key="3">
    <source>
        <dbReference type="ARBA" id="ARBA00022475"/>
    </source>
</evidence>
<organism evidence="14 15">
    <name type="scientific">Parazoarcus communis</name>
    <dbReference type="NCBI Taxonomy" id="41977"/>
    <lineage>
        <taxon>Bacteria</taxon>
        <taxon>Pseudomonadati</taxon>
        <taxon>Pseudomonadota</taxon>
        <taxon>Betaproteobacteria</taxon>
        <taxon>Rhodocyclales</taxon>
        <taxon>Zoogloeaceae</taxon>
        <taxon>Parazoarcus</taxon>
    </lineage>
</organism>
<feature type="coiled-coil region" evidence="11">
    <location>
        <begin position="52"/>
        <end position="79"/>
    </location>
</feature>
<dbReference type="EMBL" id="CP022187">
    <property type="protein sequence ID" value="AWI75638.1"/>
    <property type="molecule type" value="Genomic_DNA"/>
</dbReference>
<dbReference type="GO" id="GO:0033281">
    <property type="term" value="C:TAT protein transport complex"/>
    <property type="evidence" value="ECO:0007669"/>
    <property type="project" value="UniProtKB-UniRule"/>
</dbReference>
<evidence type="ECO:0000313" key="15">
    <source>
        <dbReference type="Proteomes" id="UP000244930"/>
    </source>
</evidence>
<feature type="region of interest" description="Disordered" evidence="12">
    <location>
        <begin position="97"/>
        <end position="154"/>
    </location>
</feature>
<dbReference type="RefSeq" id="WP_108949344.1">
    <property type="nucleotide sequence ID" value="NZ_CP022187.1"/>
</dbReference>
<dbReference type="InterPro" id="IPR003369">
    <property type="entry name" value="TatA/B/E"/>
</dbReference>
<dbReference type="PANTHER" id="PTHR33162">
    <property type="entry name" value="SEC-INDEPENDENT PROTEIN TRANSLOCASE PROTEIN TATA, CHLOROPLASTIC"/>
    <property type="match status" value="1"/>
</dbReference>
<dbReference type="GO" id="GO:0008320">
    <property type="term" value="F:protein transmembrane transporter activity"/>
    <property type="evidence" value="ECO:0007669"/>
    <property type="project" value="UniProtKB-UniRule"/>
</dbReference>
<protein>
    <recommendedName>
        <fullName evidence="10">Sec-independent protein translocase protein TatB</fullName>
    </recommendedName>
</protein>
<dbReference type="GO" id="GO:0043953">
    <property type="term" value="P:protein transport by the Tat complex"/>
    <property type="evidence" value="ECO:0007669"/>
    <property type="project" value="UniProtKB-UniRule"/>
</dbReference>
<dbReference type="KEGG" id="acom:CEW83_10775"/>
<keyword evidence="6 10" id="KW-0653">Protein transport</keyword>
<evidence type="ECO:0000256" key="4">
    <source>
        <dbReference type="ARBA" id="ARBA00022519"/>
    </source>
</evidence>
<name>A0A2U8GQ99_9RHOO</name>
<feature type="compositionally biased region" description="Low complexity" evidence="12">
    <location>
        <begin position="107"/>
        <end position="127"/>
    </location>
</feature>
<dbReference type="PANTHER" id="PTHR33162:SF1">
    <property type="entry name" value="SEC-INDEPENDENT PROTEIN TRANSLOCASE PROTEIN TATA, CHLOROPLASTIC"/>
    <property type="match status" value="1"/>
</dbReference>
<keyword evidence="4" id="KW-0997">Cell inner membrane</keyword>
<keyword evidence="3 10" id="KW-1003">Cell membrane</keyword>
<keyword evidence="11" id="KW-0175">Coiled coil</keyword>
<dbReference type="AlphaFoldDB" id="A0A2U8GQ99"/>
<comment type="similarity">
    <text evidence="10">Belongs to the TatB family.</text>
</comment>
<evidence type="ECO:0000256" key="8">
    <source>
        <dbReference type="ARBA" id="ARBA00023010"/>
    </source>
</evidence>
<keyword evidence="8 10" id="KW-0811">Translocation</keyword>
<feature type="transmembrane region" description="Helical" evidence="13">
    <location>
        <begin position="6"/>
        <end position="22"/>
    </location>
</feature>
<dbReference type="NCBIfam" id="TIGR01410">
    <property type="entry name" value="tatB"/>
    <property type="match status" value="1"/>
</dbReference>
<keyword evidence="9 10" id="KW-0472">Membrane</keyword>
<reference evidence="14 15" key="1">
    <citation type="submission" date="2017-06" db="EMBL/GenBank/DDBJ databases">
        <title>Azoarcus.</title>
        <authorList>
            <person name="Woo J.-H."/>
            <person name="Kim H.-S."/>
        </authorList>
    </citation>
    <scope>NUCLEOTIDE SEQUENCE [LARGE SCALE GENOMIC DNA]</scope>
    <source>
        <strain evidence="14 15">TSPY31</strain>
    </source>
</reference>
<comment type="subunit">
    <text evidence="10">The Tat system comprises two distinct complexes: a TatABC complex, containing multiple copies of TatA, TatB and TatC subunits, and a separate TatA complex, containing only TatA subunits. Substrates initially bind to the TatABC complex, which probably triggers association of the separate TatA complex to form the active translocon.</text>
</comment>
<evidence type="ECO:0000256" key="11">
    <source>
        <dbReference type="SAM" id="Coils"/>
    </source>
</evidence>
<evidence type="ECO:0000256" key="2">
    <source>
        <dbReference type="ARBA" id="ARBA00022448"/>
    </source>
</evidence>
<evidence type="ECO:0000256" key="13">
    <source>
        <dbReference type="SAM" id="Phobius"/>
    </source>
</evidence>
<dbReference type="Pfam" id="PF02416">
    <property type="entry name" value="TatA_B_E"/>
    <property type="match status" value="1"/>
</dbReference>
<keyword evidence="5 10" id="KW-0812">Transmembrane</keyword>
<evidence type="ECO:0000256" key="5">
    <source>
        <dbReference type="ARBA" id="ARBA00022692"/>
    </source>
</evidence>
<proteinExistence type="inferred from homology"/>
<evidence type="ECO:0000256" key="7">
    <source>
        <dbReference type="ARBA" id="ARBA00022989"/>
    </source>
</evidence>
<comment type="function">
    <text evidence="10">Part of the twin-arginine translocation (Tat) system that transports large folded proteins containing a characteristic twin-arginine motif in their signal peptide across membranes. Together with TatC, TatB is part of a receptor directly interacting with Tat signal peptides. TatB may form an oligomeric binding site that transiently accommodates folded Tat precursor proteins before their translocation.</text>
</comment>